<reference evidence="4" key="1">
    <citation type="submission" date="2012-12" db="EMBL/GenBank/DDBJ databases">
        <authorList>
            <person name="Hellsten U."/>
            <person name="Grimwood J."/>
            <person name="Chapman J.A."/>
            <person name="Shapiro H."/>
            <person name="Aerts A."/>
            <person name="Otillar R.P."/>
            <person name="Terry A.Y."/>
            <person name="Boore J.L."/>
            <person name="Simakov O."/>
            <person name="Marletaz F."/>
            <person name="Cho S.-J."/>
            <person name="Edsinger-Gonzales E."/>
            <person name="Havlak P."/>
            <person name="Kuo D.-H."/>
            <person name="Larsson T."/>
            <person name="Lv J."/>
            <person name="Arendt D."/>
            <person name="Savage R."/>
            <person name="Osoegawa K."/>
            <person name="de Jong P."/>
            <person name="Lindberg D.R."/>
            <person name="Seaver E.C."/>
            <person name="Weisblat D.A."/>
            <person name="Putnam N.H."/>
            <person name="Grigoriev I.V."/>
            <person name="Rokhsar D.S."/>
        </authorList>
    </citation>
    <scope>NUCLEOTIDE SEQUENCE</scope>
</reference>
<feature type="region of interest" description="Disordered" evidence="1">
    <location>
        <begin position="27"/>
        <end position="81"/>
    </location>
</feature>
<reference evidence="3" key="3">
    <citation type="submission" date="2015-06" db="UniProtKB">
        <authorList>
            <consortium name="EnsemblMetazoa"/>
        </authorList>
    </citation>
    <scope>IDENTIFICATION</scope>
</reference>
<evidence type="ECO:0000256" key="1">
    <source>
        <dbReference type="SAM" id="MobiDB-lite"/>
    </source>
</evidence>
<reference evidence="2 4" key="2">
    <citation type="journal article" date="2013" name="Nature">
        <title>Insights into bilaterian evolution from three spiralian genomes.</title>
        <authorList>
            <person name="Simakov O."/>
            <person name="Marletaz F."/>
            <person name="Cho S.J."/>
            <person name="Edsinger-Gonzales E."/>
            <person name="Havlak P."/>
            <person name="Hellsten U."/>
            <person name="Kuo D.H."/>
            <person name="Larsson T."/>
            <person name="Lv J."/>
            <person name="Arendt D."/>
            <person name="Savage R."/>
            <person name="Osoegawa K."/>
            <person name="de Jong P."/>
            <person name="Grimwood J."/>
            <person name="Chapman J.A."/>
            <person name="Shapiro H."/>
            <person name="Aerts A."/>
            <person name="Otillar R.P."/>
            <person name="Terry A.Y."/>
            <person name="Boore J.L."/>
            <person name="Grigoriev I.V."/>
            <person name="Lindberg D.R."/>
            <person name="Seaver E.C."/>
            <person name="Weisblat D.A."/>
            <person name="Putnam N.H."/>
            <person name="Rokhsar D.S."/>
        </authorList>
    </citation>
    <scope>NUCLEOTIDE SEQUENCE</scope>
</reference>
<dbReference type="EMBL" id="KB097701">
    <property type="protein sequence ID" value="ESN91274.1"/>
    <property type="molecule type" value="Genomic_DNA"/>
</dbReference>
<sequence length="152" mass="16472">MKRTNFLQPQSTLDSFFVTLKRKKSVEASTTNSTVTTEVGGTTELPLPTTSAESSTSNSISTENVEQEITESSNNMDSNSRNMNINSVVIAHDSLFSENEQISTETGTAEIAKAFSSKILNAGFINDIGKFVGTFMDDLTKKSVRIAMEAIS</sequence>
<dbReference type="EMBL" id="AMQM01007988">
    <property type="status" value="NOT_ANNOTATED_CDS"/>
    <property type="molecule type" value="Genomic_DNA"/>
</dbReference>
<evidence type="ECO:0000313" key="3">
    <source>
        <dbReference type="EnsemblMetazoa" id="HelroP182131"/>
    </source>
</evidence>
<evidence type="ECO:0000313" key="4">
    <source>
        <dbReference type="Proteomes" id="UP000015101"/>
    </source>
</evidence>
<dbReference type="AlphaFoldDB" id="T1FHT4"/>
<feature type="compositionally biased region" description="Low complexity" evidence="1">
    <location>
        <begin position="27"/>
        <end position="64"/>
    </location>
</feature>
<dbReference type="CTD" id="20208383"/>
<gene>
    <name evidence="3" type="primary">20208383</name>
    <name evidence="2" type="ORF">HELRODRAFT_182131</name>
</gene>
<dbReference type="KEGG" id="hro:HELRODRAFT_182131"/>
<keyword evidence="4" id="KW-1185">Reference proteome</keyword>
<dbReference type="GeneID" id="20208383"/>
<dbReference type="InParanoid" id="T1FHT4"/>
<feature type="compositionally biased region" description="Low complexity" evidence="1">
    <location>
        <begin position="72"/>
        <end position="81"/>
    </location>
</feature>
<evidence type="ECO:0000313" key="2">
    <source>
        <dbReference type="EMBL" id="ESN91274.1"/>
    </source>
</evidence>
<dbReference type="EnsemblMetazoa" id="HelroT182131">
    <property type="protein sequence ID" value="HelroP182131"/>
    <property type="gene ID" value="HelroG182131"/>
</dbReference>
<accession>T1FHT4</accession>
<protein>
    <submittedName>
        <fullName evidence="2 3">Uncharacterized protein</fullName>
    </submittedName>
</protein>
<dbReference type="RefSeq" id="XP_009030676.1">
    <property type="nucleotide sequence ID" value="XM_009032428.1"/>
</dbReference>
<name>T1FHT4_HELRO</name>
<proteinExistence type="predicted"/>
<organism evidence="3 4">
    <name type="scientific">Helobdella robusta</name>
    <name type="common">Californian leech</name>
    <dbReference type="NCBI Taxonomy" id="6412"/>
    <lineage>
        <taxon>Eukaryota</taxon>
        <taxon>Metazoa</taxon>
        <taxon>Spiralia</taxon>
        <taxon>Lophotrochozoa</taxon>
        <taxon>Annelida</taxon>
        <taxon>Clitellata</taxon>
        <taxon>Hirudinea</taxon>
        <taxon>Rhynchobdellida</taxon>
        <taxon>Glossiphoniidae</taxon>
        <taxon>Helobdella</taxon>
    </lineage>
</organism>
<dbReference type="Proteomes" id="UP000015101">
    <property type="component" value="Unassembled WGS sequence"/>
</dbReference>
<dbReference type="HOGENOM" id="CLU_1724319_0_0_1"/>